<evidence type="ECO:0000256" key="1">
    <source>
        <dbReference type="ARBA" id="ARBA00006484"/>
    </source>
</evidence>
<comment type="similarity">
    <text evidence="1">Belongs to the short-chain dehydrogenases/reductases (SDR) family.</text>
</comment>
<evidence type="ECO:0000256" key="2">
    <source>
        <dbReference type="ARBA" id="ARBA00023002"/>
    </source>
</evidence>
<dbReference type="InterPro" id="IPR036291">
    <property type="entry name" value="NAD(P)-bd_dom_sf"/>
</dbReference>
<dbReference type="Proteomes" id="UP000577362">
    <property type="component" value="Unassembled WGS sequence"/>
</dbReference>
<dbReference type="PRINTS" id="PR00081">
    <property type="entry name" value="GDHRDH"/>
</dbReference>
<evidence type="ECO:0000313" key="4">
    <source>
        <dbReference type="Proteomes" id="UP000577362"/>
    </source>
</evidence>
<dbReference type="SUPFAM" id="SSF51735">
    <property type="entry name" value="NAD(P)-binding Rossmann-fold domains"/>
    <property type="match status" value="1"/>
</dbReference>
<dbReference type="GO" id="GO:0004316">
    <property type="term" value="F:3-oxoacyl-[acyl-carrier-protein] reductase (NADPH) activity"/>
    <property type="evidence" value="ECO:0007669"/>
    <property type="project" value="UniProtKB-EC"/>
</dbReference>
<name>A0A840C6A8_9HYPH</name>
<organism evidence="3 4">
    <name type="scientific">Chelatococcus caeni</name>
    <dbReference type="NCBI Taxonomy" id="1348468"/>
    <lineage>
        <taxon>Bacteria</taxon>
        <taxon>Pseudomonadati</taxon>
        <taxon>Pseudomonadota</taxon>
        <taxon>Alphaproteobacteria</taxon>
        <taxon>Hyphomicrobiales</taxon>
        <taxon>Chelatococcaceae</taxon>
        <taxon>Chelatococcus</taxon>
    </lineage>
</organism>
<dbReference type="EC" id="1.1.1.100" evidence="3"/>
<comment type="caution">
    <text evidence="3">The sequence shown here is derived from an EMBL/GenBank/DDBJ whole genome shotgun (WGS) entry which is preliminary data.</text>
</comment>
<protein>
    <submittedName>
        <fullName evidence="3">3-oxoacyl-[acyl-carrier protein] reductase</fullName>
        <ecNumber evidence="3">1.1.1.100</ecNumber>
    </submittedName>
</protein>
<dbReference type="PRINTS" id="PR00080">
    <property type="entry name" value="SDRFAMILY"/>
</dbReference>
<dbReference type="EMBL" id="JACIEN010000004">
    <property type="protein sequence ID" value="MBB4018436.1"/>
    <property type="molecule type" value="Genomic_DNA"/>
</dbReference>
<keyword evidence="4" id="KW-1185">Reference proteome</keyword>
<evidence type="ECO:0000313" key="3">
    <source>
        <dbReference type="EMBL" id="MBB4018436.1"/>
    </source>
</evidence>
<dbReference type="PROSITE" id="PS00061">
    <property type="entry name" value="ADH_SHORT"/>
    <property type="match status" value="1"/>
</dbReference>
<dbReference type="FunFam" id="3.40.50.720:FF:000084">
    <property type="entry name" value="Short-chain dehydrogenase reductase"/>
    <property type="match status" value="1"/>
</dbReference>
<dbReference type="InterPro" id="IPR002347">
    <property type="entry name" value="SDR_fam"/>
</dbReference>
<dbReference type="RefSeq" id="WP_019402655.1">
    <property type="nucleotide sequence ID" value="NZ_JACIEN010000004.1"/>
</dbReference>
<dbReference type="PANTHER" id="PTHR43477">
    <property type="entry name" value="DIHYDROANTICAPSIN 7-DEHYDROGENASE"/>
    <property type="match status" value="1"/>
</dbReference>
<gene>
    <name evidence="3" type="ORF">GGR16_003483</name>
</gene>
<dbReference type="Gene3D" id="3.40.50.720">
    <property type="entry name" value="NAD(P)-binding Rossmann-like Domain"/>
    <property type="match status" value="1"/>
</dbReference>
<reference evidence="3 4" key="1">
    <citation type="submission" date="2020-08" db="EMBL/GenBank/DDBJ databases">
        <title>Genomic Encyclopedia of Type Strains, Phase IV (KMG-IV): sequencing the most valuable type-strain genomes for metagenomic binning, comparative biology and taxonomic classification.</title>
        <authorList>
            <person name="Goeker M."/>
        </authorList>
    </citation>
    <scope>NUCLEOTIDE SEQUENCE [LARGE SCALE GENOMIC DNA]</scope>
    <source>
        <strain evidence="3 4">DSM 103737</strain>
    </source>
</reference>
<dbReference type="AlphaFoldDB" id="A0A840C6A8"/>
<sequence>MTSSPSLAGRLIIVTGAASGIGEATVGLLAGDGARVIAVDRNEDGLARLAAGTAGVVPLLADVTDPALPERLSQTLQSIGRPLDGLVNNAGIGRGGMAEETGDAELEQFLAVNLVSAFRLSRFAVGAMRAAGGGAIVNVASIYSIVGATASAGYSASKAALAGLTRQMATDYGPENIRINAVAPGLIETPLTRERIASETWRRHIFIEQAPLRRVGQPIDVARVIAFLLGDAAGFVTGETVRVDGGWAMGRYPRPEAAR</sequence>
<accession>A0A840C6A8</accession>
<dbReference type="InterPro" id="IPR020904">
    <property type="entry name" value="Sc_DH/Rdtase_CS"/>
</dbReference>
<proteinExistence type="inferred from homology"/>
<dbReference type="Pfam" id="PF13561">
    <property type="entry name" value="adh_short_C2"/>
    <property type="match status" value="1"/>
</dbReference>
<dbReference type="CDD" id="cd05233">
    <property type="entry name" value="SDR_c"/>
    <property type="match status" value="1"/>
</dbReference>
<dbReference type="InterPro" id="IPR051122">
    <property type="entry name" value="SDR_DHRS6-like"/>
</dbReference>
<dbReference type="PANTHER" id="PTHR43477:SF1">
    <property type="entry name" value="DIHYDROANTICAPSIN 7-DEHYDROGENASE"/>
    <property type="match status" value="1"/>
</dbReference>
<keyword evidence="2 3" id="KW-0560">Oxidoreductase</keyword>